<evidence type="ECO:0000313" key="1">
    <source>
        <dbReference type="EMBL" id="OCU00456.1"/>
    </source>
</evidence>
<organism evidence="1 2">
    <name type="scientific">Xenopus laevis</name>
    <name type="common">African clawed frog</name>
    <dbReference type="NCBI Taxonomy" id="8355"/>
    <lineage>
        <taxon>Eukaryota</taxon>
        <taxon>Metazoa</taxon>
        <taxon>Chordata</taxon>
        <taxon>Craniata</taxon>
        <taxon>Vertebrata</taxon>
        <taxon>Euteleostomi</taxon>
        <taxon>Amphibia</taxon>
        <taxon>Batrachia</taxon>
        <taxon>Anura</taxon>
        <taxon>Pipoidea</taxon>
        <taxon>Pipidae</taxon>
        <taxon>Xenopodinae</taxon>
        <taxon>Xenopus</taxon>
        <taxon>Xenopus</taxon>
    </lineage>
</organism>
<evidence type="ECO:0000313" key="2">
    <source>
        <dbReference type="Proteomes" id="UP000694892"/>
    </source>
</evidence>
<name>A0A974DZH8_XENLA</name>
<reference evidence="2" key="1">
    <citation type="journal article" date="2016" name="Nature">
        <title>Genome evolution in the allotetraploid frog Xenopus laevis.</title>
        <authorList>
            <person name="Session A.M."/>
            <person name="Uno Y."/>
            <person name="Kwon T."/>
            <person name="Chapman J.A."/>
            <person name="Toyoda A."/>
            <person name="Takahashi S."/>
            <person name="Fukui A."/>
            <person name="Hikosaka A."/>
            <person name="Suzuki A."/>
            <person name="Kondo M."/>
            <person name="van Heeringen S.J."/>
            <person name="Quigley I."/>
            <person name="Heinz S."/>
            <person name="Ogino H."/>
            <person name="Ochi H."/>
            <person name="Hellsten U."/>
            <person name="Lyons J.B."/>
            <person name="Simakov O."/>
            <person name="Putnam N."/>
            <person name="Stites J."/>
            <person name="Kuroki Y."/>
            <person name="Tanaka T."/>
            <person name="Michiue T."/>
            <person name="Watanabe M."/>
            <person name="Bogdanovic O."/>
            <person name="Lister R."/>
            <person name="Georgiou G."/>
            <person name="Paranjpe S.S."/>
            <person name="van Kruijsbergen I."/>
            <person name="Shu S."/>
            <person name="Carlson J."/>
            <person name="Kinoshita T."/>
            <person name="Ohta Y."/>
            <person name="Mawaribuchi S."/>
            <person name="Jenkins J."/>
            <person name="Grimwood J."/>
            <person name="Schmutz J."/>
            <person name="Mitros T."/>
            <person name="Mozaffari S.V."/>
            <person name="Suzuki Y."/>
            <person name="Haramoto Y."/>
            <person name="Yamamoto T.S."/>
            <person name="Takagi C."/>
            <person name="Heald R."/>
            <person name="Miller K."/>
            <person name="Haudenschild C."/>
            <person name="Kitzman J."/>
            <person name="Nakayama T."/>
            <person name="Izutsu Y."/>
            <person name="Robert J."/>
            <person name="Fortriede J."/>
            <person name="Burns K."/>
            <person name="Lotay V."/>
            <person name="Karimi K."/>
            <person name="Yasuoka Y."/>
            <person name="Dichmann D.S."/>
            <person name="Flajnik M.F."/>
            <person name="Houston D.W."/>
            <person name="Shendure J."/>
            <person name="DuPasquier L."/>
            <person name="Vize P.D."/>
            <person name="Zorn A.M."/>
            <person name="Ito M."/>
            <person name="Marcotte E.M."/>
            <person name="Wallingford J.B."/>
            <person name="Ito Y."/>
            <person name="Asashima M."/>
            <person name="Ueno N."/>
            <person name="Matsuda Y."/>
            <person name="Veenstra G.J."/>
            <person name="Fujiyama A."/>
            <person name="Harland R.M."/>
            <person name="Taira M."/>
            <person name="Rokhsar D.S."/>
        </authorList>
    </citation>
    <scope>NUCLEOTIDE SEQUENCE [LARGE SCALE GENOMIC DNA]</scope>
    <source>
        <strain evidence="2">J</strain>
    </source>
</reference>
<sequence>MIFLCISLYIVAHLLLMLRCYCNYSLLIRSFHICICHTLSLFCICTYLLSNGKSPINVIVTSHHTDSRHFWV</sequence>
<dbReference type="AlphaFoldDB" id="A0A974DZH8"/>
<dbReference type="Proteomes" id="UP000694892">
    <property type="component" value="Chromosome 1L"/>
</dbReference>
<protein>
    <submittedName>
        <fullName evidence="1">Uncharacterized protein</fullName>
    </submittedName>
</protein>
<gene>
    <name evidence="1" type="ORF">XELAEV_18006234mg</name>
</gene>
<proteinExistence type="predicted"/>
<dbReference type="EMBL" id="CM004466">
    <property type="protein sequence ID" value="OCU00456.1"/>
    <property type="molecule type" value="Genomic_DNA"/>
</dbReference>
<accession>A0A974DZH8</accession>